<dbReference type="EMBL" id="CDHK01000011">
    <property type="protein sequence ID" value="CEJ61485.1"/>
    <property type="molecule type" value="Genomic_DNA"/>
</dbReference>
<evidence type="ECO:0008006" key="4">
    <source>
        <dbReference type="Google" id="ProtNLM"/>
    </source>
</evidence>
<keyword evidence="1" id="KW-0732">Signal</keyword>
<dbReference type="AlphaFoldDB" id="A0A0F7U1I4"/>
<sequence>MFFSNVFIASILAATAAALPHRVRDSSSSSSGNVQFVNNMGTDVYLWTTSSESGSMQTLSSGGGTHSEGWQINSNGGGVSIKLSTTQTEDSVLQFEYTVDSDTLYWDLSSINLDSSSEFIKSGFSVKPSDSSCKTATCEAGDTNCAESYQHPDDVNTLSCSVDAQYVVTLG</sequence>
<evidence type="ECO:0000313" key="2">
    <source>
        <dbReference type="EMBL" id="CEJ61485.1"/>
    </source>
</evidence>
<dbReference type="Pfam" id="PF04681">
    <property type="entry name" value="Bys1"/>
    <property type="match status" value="1"/>
</dbReference>
<dbReference type="OrthoDB" id="5144514at2759"/>
<reference evidence="3" key="1">
    <citation type="journal article" date="2015" name="Genome Announc.">
        <title>Draft genome sequence of the fungus Penicillium brasilianum MG11.</title>
        <authorList>
            <person name="Horn F."/>
            <person name="Linde J."/>
            <person name="Mattern D.J."/>
            <person name="Walther G."/>
            <person name="Guthke R."/>
            <person name="Brakhage A.A."/>
            <person name="Valiante V."/>
        </authorList>
    </citation>
    <scope>NUCLEOTIDE SEQUENCE [LARGE SCALE GENOMIC DNA]</scope>
    <source>
        <strain evidence="3">MG11</strain>
    </source>
</reference>
<dbReference type="InterPro" id="IPR006771">
    <property type="entry name" value="CetA-like"/>
</dbReference>
<evidence type="ECO:0000313" key="3">
    <source>
        <dbReference type="Proteomes" id="UP000042958"/>
    </source>
</evidence>
<organism evidence="2 3">
    <name type="scientific">Penicillium brasilianum</name>
    <dbReference type="NCBI Taxonomy" id="104259"/>
    <lineage>
        <taxon>Eukaryota</taxon>
        <taxon>Fungi</taxon>
        <taxon>Dikarya</taxon>
        <taxon>Ascomycota</taxon>
        <taxon>Pezizomycotina</taxon>
        <taxon>Eurotiomycetes</taxon>
        <taxon>Eurotiomycetidae</taxon>
        <taxon>Eurotiales</taxon>
        <taxon>Aspergillaceae</taxon>
        <taxon>Penicillium</taxon>
    </lineage>
</organism>
<gene>
    <name evidence="2" type="ORF">PMG11_10018</name>
</gene>
<keyword evidence="3" id="KW-1185">Reference proteome</keyword>
<dbReference type="Proteomes" id="UP000042958">
    <property type="component" value="Unassembled WGS sequence"/>
</dbReference>
<feature type="chain" id="PRO_5002522887" description="GPI anchored cell wall protein" evidence="1">
    <location>
        <begin position="19"/>
        <end position="171"/>
    </location>
</feature>
<protein>
    <recommendedName>
        <fullName evidence="4">GPI anchored cell wall protein</fullName>
    </recommendedName>
</protein>
<dbReference type="PANTHER" id="PTHR36195">
    <property type="entry name" value="DOMAIN PROTEIN, PUTATIVE (AFU_ORTHOLOGUE AFUA_5G01990)-RELATED-RELATED"/>
    <property type="match status" value="1"/>
</dbReference>
<feature type="signal peptide" evidence="1">
    <location>
        <begin position="1"/>
        <end position="18"/>
    </location>
</feature>
<name>A0A0F7U1I4_PENBI</name>
<dbReference type="PANTHER" id="PTHR36195:SF6">
    <property type="entry name" value="SECRETED THAUMATIN-LIKE PROTEIN CALA"/>
    <property type="match status" value="1"/>
</dbReference>
<evidence type="ECO:0000256" key="1">
    <source>
        <dbReference type="SAM" id="SignalP"/>
    </source>
</evidence>
<proteinExistence type="predicted"/>
<accession>A0A0F7U1I4</accession>